<name>A0AAE3HPF5_9GAMM</name>
<accession>A0AAE3HPF5</accession>
<reference evidence="2" key="1">
    <citation type="submission" date="2022-08" db="EMBL/GenBank/DDBJ databases">
        <title>Genomic Encyclopedia of Type Strains, Phase III (KMG-III): the genomes of soil and plant-associated and newly described type strains.</title>
        <authorList>
            <person name="Whitman W."/>
        </authorList>
    </citation>
    <scope>NUCLEOTIDE SEQUENCE</scope>
    <source>
        <strain evidence="2">HMT 1</strain>
    </source>
</reference>
<evidence type="ECO:0000313" key="3">
    <source>
        <dbReference type="Proteomes" id="UP001204445"/>
    </source>
</evidence>
<sequence>MCRGTAARQRGAALLALILLIVAGSAWMLLENLNATAIQNQRDEHDARVLAEAKDALIAYALTHSDINSAGEFGFLPCPDTGVDALDEGISHWHCGMGDEKYKNVLGKLPWKSLGTQTLRDSSGECLWYLVSGQYKNGAKQGDLLNSDTNGSFEIYSSSDGDLIVGAGPDDKYENRPVAVIIAPGEPVGEQNRTETDPDDTPECGGNYDPENYLDDWSFGSDPGDVENFSVAAEDDIDILVSGGKSNKEIINDKLVIITKGDIWQAVNKRKDIDYQDHPDAAEFKRLTAWVSGCLAEYAEETGSDPANNSLPYPAAPNLINDIDIRDYRDNALYRSIDPAALDDYYVDSYSNAPLFGRLPYDIKNSSDIKQMSMSDNSYIGNCDLSDSDLVEDEVKEGNEKYRKMWQNWKDHFFYMVADLYSPKSTWERVPDPDNAMTDFCDSLPRADWPLWWNDFLEGYCDYYFDNNPSATIPRTCGSENCISVDDNSGPYFAAVIVFSGKPHKYGSCNIDPDGVGLYVAQRRYNISYDLEKSESNDDRRRVCNYLEVPNLPILVNWQNERITYLDTIGDDSIVLQTPAVLYDEEHNDIFYCLHASPEPGVTRITDITECF</sequence>
<dbReference type="Proteomes" id="UP001204445">
    <property type="component" value="Unassembled WGS sequence"/>
</dbReference>
<keyword evidence="1" id="KW-0812">Transmembrane</keyword>
<dbReference type="EMBL" id="JANUCT010000022">
    <property type="protein sequence ID" value="MCS3904423.1"/>
    <property type="molecule type" value="Genomic_DNA"/>
</dbReference>
<proteinExistence type="predicted"/>
<dbReference type="AlphaFoldDB" id="A0AAE3HPF5"/>
<keyword evidence="1" id="KW-1133">Transmembrane helix</keyword>
<gene>
    <name evidence="2" type="ORF">J2T55_002459</name>
</gene>
<keyword evidence="3" id="KW-1185">Reference proteome</keyword>
<feature type="transmembrane region" description="Helical" evidence="1">
    <location>
        <begin position="12"/>
        <end position="30"/>
    </location>
</feature>
<evidence type="ECO:0008006" key="4">
    <source>
        <dbReference type="Google" id="ProtNLM"/>
    </source>
</evidence>
<evidence type="ECO:0000256" key="1">
    <source>
        <dbReference type="SAM" id="Phobius"/>
    </source>
</evidence>
<evidence type="ECO:0000313" key="2">
    <source>
        <dbReference type="EMBL" id="MCS3904423.1"/>
    </source>
</evidence>
<organism evidence="2 3">
    <name type="scientific">Methylohalomonas lacus</name>
    <dbReference type="NCBI Taxonomy" id="398773"/>
    <lineage>
        <taxon>Bacteria</taxon>
        <taxon>Pseudomonadati</taxon>
        <taxon>Pseudomonadota</taxon>
        <taxon>Gammaproteobacteria</taxon>
        <taxon>Methylohalomonadales</taxon>
        <taxon>Methylohalomonadaceae</taxon>
        <taxon>Methylohalomonas</taxon>
    </lineage>
</organism>
<protein>
    <recommendedName>
        <fullName evidence="4">Type II secretion system protein</fullName>
    </recommendedName>
</protein>
<dbReference type="RefSeq" id="WP_259057337.1">
    <property type="nucleotide sequence ID" value="NZ_JANUCT010000022.1"/>
</dbReference>
<comment type="caution">
    <text evidence="2">The sequence shown here is derived from an EMBL/GenBank/DDBJ whole genome shotgun (WGS) entry which is preliminary data.</text>
</comment>
<keyword evidence="1" id="KW-0472">Membrane</keyword>